<evidence type="ECO:0000256" key="1">
    <source>
        <dbReference type="SAM" id="MobiDB-lite"/>
    </source>
</evidence>
<name>A0A8X6YH70_9ARAC</name>
<organism evidence="2 3">
    <name type="scientific">Trichonephila inaurata madagascariensis</name>
    <dbReference type="NCBI Taxonomy" id="2747483"/>
    <lineage>
        <taxon>Eukaryota</taxon>
        <taxon>Metazoa</taxon>
        <taxon>Ecdysozoa</taxon>
        <taxon>Arthropoda</taxon>
        <taxon>Chelicerata</taxon>
        <taxon>Arachnida</taxon>
        <taxon>Araneae</taxon>
        <taxon>Araneomorphae</taxon>
        <taxon>Entelegynae</taxon>
        <taxon>Araneoidea</taxon>
        <taxon>Nephilidae</taxon>
        <taxon>Trichonephila</taxon>
        <taxon>Trichonephila inaurata</taxon>
    </lineage>
</organism>
<comment type="caution">
    <text evidence="2">The sequence shown here is derived from an EMBL/GenBank/DDBJ whole genome shotgun (WGS) entry which is preliminary data.</text>
</comment>
<dbReference type="AlphaFoldDB" id="A0A8X6YH70"/>
<reference evidence="2" key="1">
    <citation type="submission" date="2020-08" db="EMBL/GenBank/DDBJ databases">
        <title>Multicomponent nature underlies the extraordinary mechanical properties of spider dragline silk.</title>
        <authorList>
            <person name="Kono N."/>
            <person name="Nakamura H."/>
            <person name="Mori M."/>
            <person name="Yoshida Y."/>
            <person name="Ohtoshi R."/>
            <person name="Malay A.D."/>
            <person name="Moran D.A.P."/>
            <person name="Tomita M."/>
            <person name="Numata K."/>
            <person name="Arakawa K."/>
        </authorList>
    </citation>
    <scope>NUCLEOTIDE SEQUENCE</scope>
</reference>
<accession>A0A8X6YH70</accession>
<evidence type="ECO:0000313" key="2">
    <source>
        <dbReference type="EMBL" id="GFY70936.1"/>
    </source>
</evidence>
<keyword evidence="3" id="KW-1185">Reference proteome</keyword>
<feature type="region of interest" description="Disordered" evidence="1">
    <location>
        <begin position="67"/>
        <end position="132"/>
    </location>
</feature>
<protein>
    <submittedName>
        <fullName evidence="2">Uncharacterized protein</fullName>
    </submittedName>
</protein>
<sequence length="132" mass="15085">MNTQDNTLWQYQNFFRKKRSDIPFLNGTAITDDQKVNLLAATFQNNFTDNFGECFFDILLTSDMARKKSQANQRRKRLDKFPSPDQTPYSKLPPIALVESHHPTPPRPASTPKDNDSIMELAPPSSTNNSRP</sequence>
<dbReference type="EMBL" id="BMAV01018512">
    <property type="protein sequence ID" value="GFY70936.1"/>
    <property type="molecule type" value="Genomic_DNA"/>
</dbReference>
<proteinExistence type="predicted"/>
<dbReference type="Proteomes" id="UP000886998">
    <property type="component" value="Unassembled WGS sequence"/>
</dbReference>
<feature type="compositionally biased region" description="Basic residues" evidence="1">
    <location>
        <begin position="67"/>
        <end position="78"/>
    </location>
</feature>
<evidence type="ECO:0000313" key="3">
    <source>
        <dbReference type="Proteomes" id="UP000886998"/>
    </source>
</evidence>
<gene>
    <name evidence="2" type="ORF">TNIN_300961</name>
</gene>